<keyword evidence="7" id="KW-0378">Hydrolase</keyword>
<keyword evidence="13" id="KW-1185">Reference proteome</keyword>
<dbReference type="InterPro" id="IPR036412">
    <property type="entry name" value="HAD-like_sf"/>
</dbReference>
<gene>
    <name evidence="12" type="ORF">THRCLA_01136</name>
</gene>
<keyword evidence="9" id="KW-0718">Serine biosynthesis</keyword>
<reference evidence="12 13" key="1">
    <citation type="journal article" date="2014" name="Genome Biol. Evol.">
        <title>The secreted proteins of Achlya hypogyna and Thraustotheca clavata identify the ancestral oomycete secretome and reveal gene acquisitions by horizontal gene transfer.</title>
        <authorList>
            <person name="Misner I."/>
            <person name="Blouin N."/>
            <person name="Leonard G."/>
            <person name="Richards T.A."/>
            <person name="Lane C.E."/>
        </authorList>
    </citation>
    <scope>NUCLEOTIDE SEQUENCE [LARGE SCALE GENOMIC DNA]</scope>
    <source>
        <strain evidence="12 13">ATCC 34112</strain>
    </source>
</reference>
<feature type="active site" description="Nucleophile" evidence="11">
    <location>
        <position position="37"/>
    </location>
</feature>
<dbReference type="Pfam" id="PF00702">
    <property type="entry name" value="Hydrolase"/>
    <property type="match status" value="1"/>
</dbReference>
<evidence type="ECO:0000256" key="5">
    <source>
        <dbReference type="ARBA" id="ARBA00022605"/>
    </source>
</evidence>
<comment type="similarity">
    <text evidence="3">Belongs to the HAD-like hydrolase superfamily. SerB family.</text>
</comment>
<evidence type="ECO:0000313" key="12">
    <source>
        <dbReference type="EMBL" id="OQS06831.1"/>
    </source>
</evidence>
<keyword evidence="6" id="KW-0479">Metal-binding</keyword>
<evidence type="ECO:0000256" key="6">
    <source>
        <dbReference type="ARBA" id="ARBA00022723"/>
    </source>
</evidence>
<dbReference type="FunFam" id="1.10.150.210:FF:000003">
    <property type="entry name" value="Phosphoserine phosphatase SerB"/>
    <property type="match status" value="1"/>
</dbReference>
<proteinExistence type="inferred from homology"/>
<dbReference type="STRING" id="74557.A0A1W0A9I1"/>
<name>A0A1W0A9I1_9STRA</name>
<dbReference type="Proteomes" id="UP000243217">
    <property type="component" value="Unassembled WGS sequence"/>
</dbReference>
<comment type="cofactor">
    <cofactor evidence="1">
        <name>Mg(2+)</name>
        <dbReference type="ChEBI" id="CHEBI:18420"/>
    </cofactor>
</comment>
<dbReference type="PANTHER" id="PTHR43344:SF2">
    <property type="entry name" value="PHOSPHOSERINE PHOSPHATASE"/>
    <property type="match status" value="1"/>
</dbReference>
<dbReference type="EMBL" id="JNBS01000302">
    <property type="protein sequence ID" value="OQS06831.1"/>
    <property type="molecule type" value="Genomic_DNA"/>
</dbReference>
<dbReference type="GO" id="GO:0006564">
    <property type="term" value="P:L-serine biosynthetic process"/>
    <property type="evidence" value="ECO:0007669"/>
    <property type="project" value="UniProtKB-KW"/>
</dbReference>
<evidence type="ECO:0000256" key="2">
    <source>
        <dbReference type="ARBA" id="ARBA00005135"/>
    </source>
</evidence>
<evidence type="ECO:0000313" key="13">
    <source>
        <dbReference type="Proteomes" id="UP000243217"/>
    </source>
</evidence>
<dbReference type="InterPro" id="IPR050582">
    <property type="entry name" value="HAD-like_SerB"/>
</dbReference>
<evidence type="ECO:0000256" key="11">
    <source>
        <dbReference type="PIRSR" id="PIRSR604469-1"/>
    </source>
</evidence>
<dbReference type="GO" id="GO:0036424">
    <property type="term" value="F:L-phosphoserine phosphatase activity"/>
    <property type="evidence" value="ECO:0007669"/>
    <property type="project" value="InterPro"/>
</dbReference>
<dbReference type="AlphaFoldDB" id="A0A1W0A9I1"/>
<protein>
    <recommendedName>
        <fullName evidence="4">phosphoserine phosphatase</fullName>
        <ecNumber evidence="4">3.1.3.3</ecNumber>
    </recommendedName>
    <alternativeName>
        <fullName evidence="10">O-phosphoserine phosphohydrolase</fullName>
    </alternativeName>
</protein>
<dbReference type="EC" id="3.1.3.3" evidence="4"/>
<dbReference type="Gene3D" id="3.40.50.1000">
    <property type="entry name" value="HAD superfamily/HAD-like"/>
    <property type="match status" value="1"/>
</dbReference>
<comment type="pathway">
    <text evidence="2">Amino-acid biosynthesis; L-serine biosynthesis; L-serine from 3-phospho-D-glycerate: step 3/3.</text>
</comment>
<dbReference type="GO" id="GO:0005737">
    <property type="term" value="C:cytoplasm"/>
    <property type="evidence" value="ECO:0007669"/>
    <property type="project" value="TreeGrafter"/>
</dbReference>
<dbReference type="InterPro" id="IPR023214">
    <property type="entry name" value="HAD_sf"/>
</dbReference>
<comment type="caution">
    <text evidence="12">The sequence shown here is derived from an EMBL/GenBank/DDBJ whole genome shotgun (WGS) entry which is preliminary data.</text>
</comment>
<organism evidence="12 13">
    <name type="scientific">Thraustotheca clavata</name>
    <dbReference type="NCBI Taxonomy" id="74557"/>
    <lineage>
        <taxon>Eukaryota</taxon>
        <taxon>Sar</taxon>
        <taxon>Stramenopiles</taxon>
        <taxon>Oomycota</taxon>
        <taxon>Saprolegniomycetes</taxon>
        <taxon>Saprolegniales</taxon>
        <taxon>Achlyaceae</taxon>
        <taxon>Thraustotheca</taxon>
    </lineage>
</organism>
<keyword evidence="8" id="KW-0460">Magnesium</keyword>
<evidence type="ECO:0000256" key="8">
    <source>
        <dbReference type="ARBA" id="ARBA00022842"/>
    </source>
</evidence>
<accession>A0A1W0A9I1</accession>
<feature type="active site" description="Proton donor" evidence="11">
    <location>
        <position position="39"/>
    </location>
</feature>
<evidence type="ECO:0000256" key="9">
    <source>
        <dbReference type="ARBA" id="ARBA00023299"/>
    </source>
</evidence>
<evidence type="ECO:0000256" key="1">
    <source>
        <dbReference type="ARBA" id="ARBA00001946"/>
    </source>
</evidence>
<dbReference type="NCBIfam" id="TIGR00338">
    <property type="entry name" value="serB"/>
    <property type="match status" value="1"/>
</dbReference>
<dbReference type="FunFam" id="3.40.50.1000:FF:000077">
    <property type="entry name" value="Phosphoserine phosphatase, chloroplastic"/>
    <property type="match status" value="1"/>
</dbReference>
<dbReference type="PANTHER" id="PTHR43344">
    <property type="entry name" value="PHOSPHOSERINE PHOSPHATASE"/>
    <property type="match status" value="1"/>
</dbReference>
<dbReference type="UniPathway" id="UPA00135">
    <property type="reaction ID" value="UER00198"/>
</dbReference>
<keyword evidence="5" id="KW-0028">Amino-acid biosynthesis</keyword>
<evidence type="ECO:0000256" key="3">
    <source>
        <dbReference type="ARBA" id="ARBA00009184"/>
    </source>
</evidence>
<evidence type="ECO:0000256" key="7">
    <source>
        <dbReference type="ARBA" id="ARBA00022801"/>
    </source>
</evidence>
<evidence type="ECO:0000256" key="4">
    <source>
        <dbReference type="ARBA" id="ARBA00012640"/>
    </source>
</evidence>
<dbReference type="CDD" id="cd04309">
    <property type="entry name" value="HAD_PSP_eu"/>
    <property type="match status" value="1"/>
</dbReference>
<dbReference type="InterPro" id="IPR004469">
    <property type="entry name" value="PSP"/>
</dbReference>
<dbReference type="OrthoDB" id="27226at2759"/>
<dbReference type="GO" id="GO:0000287">
    <property type="term" value="F:magnesium ion binding"/>
    <property type="evidence" value="ECO:0007669"/>
    <property type="project" value="TreeGrafter"/>
</dbReference>
<dbReference type="Gene3D" id="1.10.150.210">
    <property type="entry name" value="Phosphoserine phosphatase, domain 2"/>
    <property type="match status" value="1"/>
</dbReference>
<sequence>MSILLRHNGRMSSLMHRSFSTPANLEIWQRAQAVCFDVDSTVISDEGIDVLAAHCGQGEAVAAWTSKAMNGGVKFEDALAARLNIIKPSKDAIAQCLGTHPPHLHLTKGIDQLIKELHRRKVDVYLVSGGFRLMIAPVAAHLSIPPTNIFANTIYFDAKGEYSGFDANELTSRDGGKPRVIEKLKSERQYKTVIMIGDGATDMQAKPPADLFIGFGGVVVREVVKKHADWYIHDFKELIDGMGPL</sequence>
<dbReference type="SUPFAM" id="SSF56784">
    <property type="entry name" value="HAD-like"/>
    <property type="match status" value="1"/>
</dbReference>
<dbReference type="NCBIfam" id="TIGR01488">
    <property type="entry name" value="HAD-SF-IB"/>
    <property type="match status" value="1"/>
</dbReference>
<evidence type="ECO:0000256" key="10">
    <source>
        <dbReference type="ARBA" id="ARBA00031693"/>
    </source>
</evidence>